<feature type="domain" description="AAA+ ATPase" evidence="4">
    <location>
        <begin position="242"/>
        <end position="374"/>
    </location>
</feature>
<dbReference type="InterPro" id="IPR003593">
    <property type="entry name" value="AAA+_ATPase"/>
</dbReference>
<dbReference type="SUPFAM" id="SSF52540">
    <property type="entry name" value="P-loop containing nucleoside triphosphate hydrolases"/>
    <property type="match status" value="1"/>
</dbReference>
<dbReference type="Pfam" id="PF22977">
    <property type="entry name" value="WHD"/>
    <property type="match status" value="1"/>
</dbReference>
<keyword evidence="3 5" id="KW-0067">ATP-binding</keyword>
<dbReference type="InterPro" id="IPR054472">
    <property type="entry name" value="WHD"/>
</dbReference>
<dbReference type="PANTHER" id="PTHR23073">
    <property type="entry name" value="26S PROTEASOME REGULATORY SUBUNIT"/>
    <property type="match status" value="1"/>
</dbReference>
<dbReference type="GO" id="GO:0005524">
    <property type="term" value="F:ATP binding"/>
    <property type="evidence" value="ECO:0007669"/>
    <property type="project" value="UniProtKB-KW"/>
</dbReference>
<dbReference type="RefSeq" id="WP_150946661.1">
    <property type="nucleotide sequence ID" value="NZ_VZRB01000005.1"/>
</dbReference>
<comment type="caution">
    <text evidence="5">The sequence shown here is derived from an EMBL/GenBank/DDBJ whole genome shotgun (WGS) entry which is preliminary data.</text>
</comment>
<evidence type="ECO:0000313" key="5">
    <source>
        <dbReference type="EMBL" id="KAB1148204.1"/>
    </source>
</evidence>
<dbReference type="Proteomes" id="UP000442707">
    <property type="component" value="Unassembled WGS sequence"/>
</dbReference>
<evidence type="ECO:0000259" key="4">
    <source>
        <dbReference type="SMART" id="SM00382"/>
    </source>
</evidence>
<dbReference type="InterPro" id="IPR003959">
    <property type="entry name" value="ATPase_AAA_core"/>
</dbReference>
<evidence type="ECO:0000256" key="3">
    <source>
        <dbReference type="ARBA" id="ARBA00022840"/>
    </source>
</evidence>
<reference evidence="5 6" key="1">
    <citation type="submission" date="2019-09" db="EMBL/GenBank/DDBJ databases">
        <title>Screening of Novel Bioactive Compounds from Soil-Associated.</title>
        <authorList>
            <person name="Zhao S."/>
        </authorList>
    </citation>
    <scope>NUCLEOTIDE SEQUENCE [LARGE SCALE GENOMIC DNA]</scope>
    <source>
        <strain evidence="5 6">HIT-DPA4</strain>
    </source>
</reference>
<dbReference type="Gene3D" id="3.40.50.300">
    <property type="entry name" value="P-loop containing nucleotide triphosphate hydrolases"/>
    <property type="match status" value="1"/>
</dbReference>
<dbReference type="InterPro" id="IPR050221">
    <property type="entry name" value="26S_Proteasome_ATPase"/>
</dbReference>
<keyword evidence="6" id="KW-1185">Reference proteome</keyword>
<dbReference type="SMART" id="SM00382">
    <property type="entry name" value="AAA"/>
    <property type="match status" value="1"/>
</dbReference>
<comment type="similarity">
    <text evidence="1">Belongs to the AAA ATPase family.</text>
</comment>
<accession>A0A6H9V5H9</accession>
<protein>
    <submittedName>
        <fullName evidence="5">ATP-binding protein</fullName>
    </submittedName>
</protein>
<dbReference type="EMBL" id="VZRB01000005">
    <property type="protein sequence ID" value="KAB1148204.1"/>
    <property type="molecule type" value="Genomic_DNA"/>
</dbReference>
<sequence length="455" mass="48623">MMLTPGHMGELQRALTALEAVIGLRLEERRAFAVHAGPGTEPERAVAALMARPLGLEGTEGLPGTATYSGDGPLARVVRDCALDPAEALTVVAAVAPEIDEKFGLYYGLLSDRPGVLHLTGEVVRNLCGRTFTGRLAARDLLAAHGRLRGARLLDLQPAETTALAGRVTPHRSLVAFLTGGSVAGGPSADLPVDRMDTVHTLDDIVVPGQVRRQLGTVLERVRHKHTVLEEWGFARKHDGVRGTLVLFHGPPGTGKSMTAAVLGRTVGVPAYRVDVSALVSKYIGETEKNLARLFDWAEEEECFLVFDEADAVFGRRTEVSDARDRYANQEVSYLLQRVERHPGVVVLTTNLLGNLDDAFSRRIDLRVEFPPPGVAERLAIWRGVLPAAVPVAPDIDLVGLAERYQLTGAEIRDAALAAAYAAAANGRTVTTEHLASGIHAAFAKSGRTPPPASG</sequence>
<keyword evidence="2" id="KW-0547">Nucleotide-binding</keyword>
<evidence type="ECO:0000256" key="2">
    <source>
        <dbReference type="ARBA" id="ARBA00022741"/>
    </source>
</evidence>
<organism evidence="5 6">
    <name type="scientific">Streptomyces luteolifulvus</name>
    <dbReference type="NCBI Taxonomy" id="2615112"/>
    <lineage>
        <taxon>Bacteria</taxon>
        <taxon>Bacillati</taxon>
        <taxon>Actinomycetota</taxon>
        <taxon>Actinomycetes</taxon>
        <taxon>Kitasatosporales</taxon>
        <taxon>Streptomycetaceae</taxon>
        <taxon>Streptomyces</taxon>
    </lineage>
</organism>
<dbReference type="CDD" id="cd19481">
    <property type="entry name" value="RecA-like_protease"/>
    <property type="match status" value="1"/>
</dbReference>
<proteinExistence type="inferred from homology"/>
<name>A0A6H9V5H9_9ACTN</name>
<evidence type="ECO:0000313" key="6">
    <source>
        <dbReference type="Proteomes" id="UP000442707"/>
    </source>
</evidence>
<dbReference type="AlphaFoldDB" id="A0A6H9V5H9"/>
<dbReference type="InterPro" id="IPR027417">
    <property type="entry name" value="P-loop_NTPase"/>
</dbReference>
<dbReference type="GO" id="GO:0016887">
    <property type="term" value="F:ATP hydrolysis activity"/>
    <property type="evidence" value="ECO:0007669"/>
    <property type="project" value="InterPro"/>
</dbReference>
<gene>
    <name evidence="5" type="ORF">F7R91_09895</name>
</gene>
<dbReference type="Pfam" id="PF00004">
    <property type="entry name" value="AAA"/>
    <property type="match status" value="1"/>
</dbReference>
<evidence type="ECO:0000256" key="1">
    <source>
        <dbReference type="ARBA" id="ARBA00006914"/>
    </source>
</evidence>